<evidence type="ECO:0000313" key="2">
    <source>
        <dbReference type="EMBL" id="WIX77375.1"/>
    </source>
</evidence>
<keyword evidence="2" id="KW-0489">Methyltransferase</keyword>
<dbReference type="EC" id="2.1.-.-" evidence="2"/>
<protein>
    <submittedName>
        <fullName evidence="2">Class I SAM-dependent methyltransferase</fullName>
        <ecNumber evidence="2">2.1.-.-</ecNumber>
    </submittedName>
</protein>
<dbReference type="EMBL" id="CP127294">
    <property type="protein sequence ID" value="WIX77375.1"/>
    <property type="molecule type" value="Genomic_DNA"/>
</dbReference>
<feature type="domain" description="Methyltransferase" evidence="1">
    <location>
        <begin position="24"/>
        <end position="115"/>
    </location>
</feature>
<name>A0A9Y2IBJ2_9PSEU</name>
<dbReference type="SUPFAM" id="SSF53335">
    <property type="entry name" value="S-adenosyl-L-methionine-dependent methyltransferases"/>
    <property type="match status" value="1"/>
</dbReference>
<dbReference type="GO" id="GO:0032259">
    <property type="term" value="P:methylation"/>
    <property type="evidence" value="ECO:0007669"/>
    <property type="project" value="UniProtKB-KW"/>
</dbReference>
<dbReference type="AlphaFoldDB" id="A0A9Y2IBJ2"/>
<proteinExistence type="predicted"/>
<gene>
    <name evidence="2" type="ORF">QRX50_39200</name>
</gene>
<dbReference type="InterPro" id="IPR029063">
    <property type="entry name" value="SAM-dependent_MTases_sf"/>
</dbReference>
<dbReference type="CDD" id="cd02440">
    <property type="entry name" value="AdoMet_MTases"/>
    <property type="match status" value="1"/>
</dbReference>
<dbReference type="Gene3D" id="3.40.50.150">
    <property type="entry name" value="Vaccinia Virus protein VP39"/>
    <property type="match status" value="1"/>
</dbReference>
<dbReference type="InterPro" id="IPR041698">
    <property type="entry name" value="Methyltransf_25"/>
</dbReference>
<sequence length="190" mass="19442">MFSGEPTNGVLVAEAAGLAPGEALDVGCGEGADAVWPARRGWRVTAVDVAETALRRGAAAGAGVAGRVASTRADLSTAGLPAGVFDLVSVQYFPLPHEPEHAALRRLPASVAPGGTLLVAGHDPGDEGVDYVGYYRPAEIAGLLGDEWTVLVHESRPRDRPGPEGTHHTRDVVLRAVSAVGSAGEPATMP</sequence>
<keyword evidence="3" id="KW-1185">Reference proteome</keyword>
<evidence type="ECO:0000259" key="1">
    <source>
        <dbReference type="Pfam" id="PF13649"/>
    </source>
</evidence>
<dbReference type="Proteomes" id="UP001236014">
    <property type="component" value="Chromosome"/>
</dbReference>
<dbReference type="KEGG" id="acab:QRX50_39200"/>
<organism evidence="2 3">
    <name type="scientific">Amycolatopsis carbonis</name>
    <dbReference type="NCBI Taxonomy" id="715471"/>
    <lineage>
        <taxon>Bacteria</taxon>
        <taxon>Bacillati</taxon>
        <taxon>Actinomycetota</taxon>
        <taxon>Actinomycetes</taxon>
        <taxon>Pseudonocardiales</taxon>
        <taxon>Pseudonocardiaceae</taxon>
        <taxon>Amycolatopsis</taxon>
    </lineage>
</organism>
<reference evidence="2 3" key="1">
    <citation type="submission" date="2023-06" db="EMBL/GenBank/DDBJ databases">
        <authorList>
            <person name="Oyuntsetseg B."/>
            <person name="Kim S.B."/>
        </authorList>
    </citation>
    <scope>NUCLEOTIDE SEQUENCE [LARGE SCALE GENOMIC DNA]</scope>
    <source>
        <strain evidence="2 3">2-15</strain>
    </source>
</reference>
<dbReference type="GO" id="GO:0008168">
    <property type="term" value="F:methyltransferase activity"/>
    <property type="evidence" value="ECO:0007669"/>
    <property type="project" value="UniProtKB-KW"/>
</dbReference>
<accession>A0A9Y2IBJ2</accession>
<dbReference type="RefSeq" id="WP_285968116.1">
    <property type="nucleotide sequence ID" value="NZ_CP127294.1"/>
</dbReference>
<keyword evidence="2" id="KW-0808">Transferase</keyword>
<dbReference type="Pfam" id="PF13649">
    <property type="entry name" value="Methyltransf_25"/>
    <property type="match status" value="1"/>
</dbReference>
<evidence type="ECO:0000313" key="3">
    <source>
        <dbReference type="Proteomes" id="UP001236014"/>
    </source>
</evidence>